<keyword evidence="10" id="KW-0175">Coiled coil</keyword>
<dbReference type="PROSITE" id="PS51194">
    <property type="entry name" value="HELICASE_CTER"/>
    <property type="match status" value="1"/>
</dbReference>
<dbReference type="EMBL" id="JARKIF010000006">
    <property type="protein sequence ID" value="KAJ7637082.1"/>
    <property type="molecule type" value="Genomic_DNA"/>
</dbReference>
<dbReference type="CDD" id="cd18008">
    <property type="entry name" value="DEXDc_SHPRH-like"/>
    <property type="match status" value="1"/>
</dbReference>
<dbReference type="Pfam" id="PF00271">
    <property type="entry name" value="Helicase_C"/>
    <property type="match status" value="1"/>
</dbReference>
<evidence type="ECO:0000256" key="4">
    <source>
        <dbReference type="ARBA" id="ARBA00022771"/>
    </source>
</evidence>
<evidence type="ECO:0000256" key="6">
    <source>
        <dbReference type="ARBA" id="ARBA00022806"/>
    </source>
</evidence>
<dbReference type="GO" id="GO:0008270">
    <property type="term" value="F:zinc ion binding"/>
    <property type="evidence" value="ECO:0007669"/>
    <property type="project" value="UniProtKB-KW"/>
</dbReference>
<dbReference type="Pfam" id="PF00176">
    <property type="entry name" value="SNF2-rel_dom"/>
    <property type="match status" value="1"/>
</dbReference>
<dbReference type="PROSITE" id="PS51192">
    <property type="entry name" value="HELICASE_ATP_BIND_1"/>
    <property type="match status" value="1"/>
</dbReference>
<dbReference type="Gene3D" id="3.40.50.300">
    <property type="entry name" value="P-loop containing nucleotide triphosphate hydrolases"/>
    <property type="match status" value="1"/>
</dbReference>
<dbReference type="GO" id="GO:0005634">
    <property type="term" value="C:nucleus"/>
    <property type="evidence" value="ECO:0007669"/>
    <property type="project" value="TreeGrafter"/>
</dbReference>
<dbReference type="GO" id="GO:0004386">
    <property type="term" value="F:helicase activity"/>
    <property type="evidence" value="ECO:0007669"/>
    <property type="project" value="UniProtKB-KW"/>
</dbReference>
<dbReference type="InterPro" id="IPR001841">
    <property type="entry name" value="Znf_RING"/>
</dbReference>
<dbReference type="CDD" id="cd18793">
    <property type="entry name" value="SF2_C_SNF"/>
    <property type="match status" value="1"/>
</dbReference>
<evidence type="ECO:0000256" key="8">
    <source>
        <dbReference type="ARBA" id="ARBA00022840"/>
    </source>
</evidence>
<keyword evidence="3" id="KW-0547">Nucleotide-binding</keyword>
<dbReference type="GO" id="GO:0005737">
    <property type="term" value="C:cytoplasm"/>
    <property type="evidence" value="ECO:0007669"/>
    <property type="project" value="TreeGrafter"/>
</dbReference>
<dbReference type="InterPro" id="IPR017907">
    <property type="entry name" value="Znf_RING_CS"/>
</dbReference>
<comment type="caution">
    <text evidence="15">The sequence shown here is derived from an EMBL/GenBank/DDBJ whole genome shotgun (WGS) entry which is preliminary data.</text>
</comment>
<dbReference type="GO" id="GO:0008094">
    <property type="term" value="F:ATP-dependent activity, acting on DNA"/>
    <property type="evidence" value="ECO:0007669"/>
    <property type="project" value="TreeGrafter"/>
</dbReference>
<feature type="region of interest" description="Disordered" evidence="11">
    <location>
        <begin position="887"/>
        <end position="977"/>
    </location>
</feature>
<dbReference type="AlphaFoldDB" id="A0AAD7FST7"/>
<evidence type="ECO:0000256" key="2">
    <source>
        <dbReference type="ARBA" id="ARBA00022723"/>
    </source>
</evidence>
<dbReference type="Gene3D" id="3.40.50.10810">
    <property type="entry name" value="Tandem AAA-ATPase domain"/>
    <property type="match status" value="1"/>
</dbReference>
<keyword evidence="8" id="KW-0067">ATP-binding</keyword>
<feature type="compositionally biased region" description="Basic residues" evidence="11">
    <location>
        <begin position="913"/>
        <end position="928"/>
    </location>
</feature>
<feature type="region of interest" description="Disordered" evidence="11">
    <location>
        <begin position="131"/>
        <end position="152"/>
    </location>
</feature>
<organism evidence="15 16">
    <name type="scientific">Roridomyces roridus</name>
    <dbReference type="NCBI Taxonomy" id="1738132"/>
    <lineage>
        <taxon>Eukaryota</taxon>
        <taxon>Fungi</taxon>
        <taxon>Dikarya</taxon>
        <taxon>Basidiomycota</taxon>
        <taxon>Agaricomycotina</taxon>
        <taxon>Agaricomycetes</taxon>
        <taxon>Agaricomycetidae</taxon>
        <taxon>Agaricales</taxon>
        <taxon>Marasmiineae</taxon>
        <taxon>Mycenaceae</taxon>
        <taxon>Roridomyces</taxon>
    </lineage>
</organism>
<dbReference type="Gene3D" id="3.30.40.10">
    <property type="entry name" value="Zinc/RING finger domain, C3HC4 (zinc finger)"/>
    <property type="match status" value="1"/>
</dbReference>
<dbReference type="PANTHER" id="PTHR45626">
    <property type="entry name" value="TRANSCRIPTION TERMINATION FACTOR 2-RELATED"/>
    <property type="match status" value="1"/>
</dbReference>
<evidence type="ECO:0000256" key="7">
    <source>
        <dbReference type="ARBA" id="ARBA00022833"/>
    </source>
</evidence>
<dbReference type="InterPro" id="IPR038718">
    <property type="entry name" value="SNF2-like_sf"/>
</dbReference>
<dbReference type="Proteomes" id="UP001221142">
    <property type="component" value="Unassembled WGS sequence"/>
</dbReference>
<feature type="compositionally biased region" description="Acidic residues" evidence="11">
    <location>
        <begin position="936"/>
        <end position="968"/>
    </location>
</feature>
<dbReference type="InterPro" id="IPR050628">
    <property type="entry name" value="SNF2_RAD54_helicase_TF"/>
</dbReference>
<dbReference type="InterPro" id="IPR001650">
    <property type="entry name" value="Helicase_C-like"/>
</dbReference>
<dbReference type="InterPro" id="IPR014001">
    <property type="entry name" value="Helicase_ATP-bd"/>
</dbReference>
<keyword evidence="16" id="KW-1185">Reference proteome</keyword>
<dbReference type="SUPFAM" id="SSF52540">
    <property type="entry name" value="P-loop containing nucleoside triphosphate hydrolases"/>
    <property type="match status" value="2"/>
</dbReference>
<name>A0AAD7FST7_9AGAR</name>
<dbReference type="GO" id="GO:0016787">
    <property type="term" value="F:hydrolase activity"/>
    <property type="evidence" value="ECO:0007669"/>
    <property type="project" value="UniProtKB-KW"/>
</dbReference>
<dbReference type="SUPFAM" id="SSF57850">
    <property type="entry name" value="RING/U-box"/>
    <property type="match status" value="1"/>
</dbReference>
<evidence type="ECO:0000259" key="13">
    <source>
        <dbReference type="PROSITE" id="PS51192"/>
    </source>
</evidence>
<dbReference type="Pfam" id="PF13923">
    <property type="entry name" value="zf-C3HC4_2"/>
    <property type="match status" value="1"/>
</dbReference>
<evidence type="ECO:0000313" key="15">
    <source>
        <dbReference type="EMBL" id="KAJ7637082.1"/>
    </source>
</evidence>
<keyword evidence="5" id="KW-0378">Hydrolase</keyword>
<keyword evidence="6" id="KW-0347">Helicase</keyword>
<dbReference type="SMART" id="SM00184">
    <property type="entry name" value="RING"/>
    <property type="match status" value="1"/>
</dbReference>
<keyword evidence="7" id="KW-0862">Zinc</keyword>
<dbReference type="SMART" id="SM00487">
    <property type="entry name" value="DEXDc"/>
    <property type="match status" value="1"/>
</dbReference>
<dbReference type="PROSITE" id="PS50096">
    <property type="entry name" value="IQ"/>
    <property type="match status" value="1"/>
</dbReference>
<dbReference type="PANTHER" id="PTHR45626:SF16">
    <property type="entry name" value="ATP-DEPENDENT HELICASE ULS1"/>
    <property type="match status" value="1"/>
</dbReference>
<dbReference type="PROSITE" id="PS50089">
    <property type="entry name" value="ZF_RING_2"/>
    <property type="match status" value="1"/>
</dbReference>
<feature type="domain" description="RING-type" evidence="12">
    <location>
        <begin position="817"/>
        <end position="868"/>
    </location>
</feature>
<feature type="domain" description="Helicase ATP-binding" evidence="13">
    <location>
        <begin position="468"/>
        <end position="666"/>
    </location>
</feature>
<evidence type="ECO:0000256" key="1">
    <source>
        <dbReference type="ARBA" id="ARBA00007025"/>
    </source>
</evidence>
<feature type="domain" description="Helicase C-terminal" evidence="14">
    <location>
        <begin position="1031"/>
        <end position="1197"/>
    </location>
</feature>
<dbReference type="SMART" id="SM00490">
    <property type="entry name" value="HELICc"/>
    <property type="match status" value="1"/>
</dbReference>
<keyword evidence="4 9" id="KW-0863">Zinc-finger</keyword>
<feature type="compositionally biased region" description="Acidic residues" evidence="11">
    <location>
        <begin position="891"/>
        <end position="901"/>
    </location>
</feature>
<evidence type="ECO:0000256" key="5">
    <source>
        <dbReference type="ARBA" id="ARBA00022801"/>
    </source>
</evidence>
<evidence type="ECO:0000313" key="16">
    <source>
        <dbReference type="Proteomes" id="UP001221142"/>
    </source>
</evidence>
<proteinExistence type="inferred from homology"/>
<feature type="region of interest" description="Disordered" evidence="11">
    <location>
        <begin position="105"/>
        <end position="124"/>
    </location>
</feature>
<protein>
    <submittedName>
        <fullName evidence="15">SNF2 family N-terminal domain-containing protein</fullName>
    </submittedName>
</protein>
<evidence type="ECO:0000259" key="12">
    <source>
        <dbReference type="PROSITE" id="PS50089"/>
    </source>
</evidence>
<dbReference type="InterPro" id="IPR049730">
    <property type="entry name" value="SNF2/RAD54-like_C"/>
</dbReference>
<comment type="similarity">
    <text evidence="1">Belongs to the SNF2/RAD54 helicase family.</text>
</comment>
<evidence type="ECO:0000256" key="10">
    <source>
        <dbReference type="SAM" id="Coils"/>
    </source>
</evidence>
<evidence type="ECO:0000256" key="9">
    <source>
        <dbReference type="PROSITE-ProRule" id="PRU00175"/>
    </source>
</evidence>
<evidence type="ECO:0000259" key="14">
    <source>
        <dbReference type="PROSITE" id="PS51194"/>
    </source>
</evidence>
<keyword evidence="2" id="KW-0479">Metal-binding</keyword>
<dbReference type="PROSITE" id="PS00518">
    <property type="entry name" value="ZF_RING_1"/>
    <property type="match status" value="1"/>
</dbReference>
<sequence>MAATSPAELVSLAKTHLSLPPTANASSVPHAYLEELRNHLNLYPHDTLFRVTLEPGKGFGFVTCLEDGCDSLRVPLIKRIKAKDGGIRIGLGSLSAYRAHIESHGTHKQKRLERIGGGSARQASSIVKLEPKTEVPPFGTPKPSGSQPKRSSLVRLTPHVKPELVEPTIPHKRASEVAFGVKSENDGATKKLKLEPQVEKVPLAQVDKNAVVPQTPVAAVDVEEVRRKIAETQSLINHYQTLLDRITHKRKPTKSDLTRLKNHAAELTRLRKTKSELDAQLPRAAPSPIKRTSSKVLTKTESLAKLPPPFHHPAFGGPSPKVEGLENPFAPVQSDVKPVYQNAVASSSKGPGSLADSSDEMDVDPMATLNKYIHNIPNIAPVTGLDHSDANGDYHGRGADTFLGPQAKADDIDKFLMQAGNAEQFDGDESIEKALEKLGLQSPIDLLPSLGIPLMPHQLLGVAWMVEKEKAKAYKGGCLADEMGLGMIATMCKNPSQNAACKTTLILAPLALLKQWQNEIAQKTTADWKVLIYHSQNKVKRKSDLLKYDVVLTTYQTMALEWPDYEREEKKKAKAKKKADDFIASDSDDSGSDHAKKKGKKDRGLLFQVDFYRVVLDEAQNIRNKMTRVSRAVTDLSAELRWCLSATPLINGLKDAYGPIRFLRVRPWYDWSDFNSHVARLEKKNPQLAVTRLQAIFRTFLLRRMKDTMLNGKRLIELPEKTVELVSLIFSQEERDIYQMVETKSQEKFNRYLKAGTVLKNYASVLQHRDELSRARSIMSNGFVQKMKDKFKEAALRRIEAEKESADAAVDEEDSTCPICFDVFTSGVVTPCAHQFCKDCIMGVLQMPLPDGADPAYKANERPCPSCRSPVCEEKLFLAAAFEPTDKDLAGDADEEEDVEMEDVKPTLPVSKGKGKAKAKRPARKNTARKFIVLDSSDDEAEDVQSEYEQDSDLEDFIVQSDEDEEEKDAVRNSKKRLGKRRATTIVDSDDEIEEDLPEEKEILFGARNKKLSKEAIKMMPKFLPSTKMKKMMDIIKQLAEEKPDEKTIVVSQWTGCLTLCSDYLTEAGIVHVKYQGDMTPNKREQAVQVFMSKDKARIMLMSLKCGGVGLNLTRANNVISLDLGWSPAIDAQAFDRVHRLGQNRKVMVSRLVIADTVEDRILALQERKKNLADCSLGEGNGKKIGRLTVRELASLFGLDARGRVLTKD</sequence>
<dbReference type="InterPro" id="IPR027417">
    <property type="entry name" value="P-loop_NTPase"/>
</dbReference>
<evidence type="ECO:0000256" key="11">
    <source>
        <dbReference type="SAM" id="MobiDB-lite"/>
    </source>
</evidence>
<accession>A0AAD7FST7</accession>
<gene>
    <name evidence="15" type="ORF">FB45DRAFT_908181</name>
</gene>
<dbReference type="InterPro" id="IPR013083">
    <property type="entry name" value="Znf_RING/FYVE/PHD"/>
</dbReference>
<dbReference type="GO" id="GO:0000724">
    <property type="term" value="P:double-strand break repair via homologous recombination"/>
    <property type="evidence" value="ECO:0007669"/>
    <property type="project" value="TreeGrafter"/>
</dbReference>
<dbReference type="InterPro" id="IPR000330">
    <property type="entry name" value="SNF2_N"/>
</dbReference>
<reference evidence="15" key="1">
    <citation type="submission" date="2023-03" db="EMBL/GenBank/DDBJ databases">
        <title>Massive genome expansion in bonnet fungi (Mycena s.s.) driven by repeated elements and novel gene families across ecological guilds.</title>
        <authorList>
            <consortium name="Lawrence Berkeley National Laboratory"/>
            <person name="Harder C.B."/>
            <person name="Miyauchi S."/>
            <person name="Viragh M."/>
            <person name="Kuo A."/>
            <person name="Thoen E."/>
            <person name="Andreopoulos B."/>
            <person name="Lu D."/>
            <person name="Skrede I."/>
            <person name="Drula E."/>
            <person name="Henrissat B."/>
            <person name="Morin E."/>
            <person name="Kohler A."/>
            <person name="Barry K."/>
            <person name="LaButti K."/>
            <person name="Morin E."/>
            <person name="Salamov A."/>
            <person name="Lipzen A."/>
            <person name="Mereny Z."/>
            <person name="Hegedus B."/>
            <person name="Baldrian P."/>
            <person name="Stursova M."/>
            <person name="Weitz H."/>
            <person name="Taylor A."/>
            <person name="Grigoriev I.V."/>
            <person name="Nagy L.G."/>
            <person name="Martin F."/>
            <person name="Kauserud H."/>
        </authorList>
    </citation>
    <scope>NUCLEOTIDE SEQUENCE</scope>
    <source>
        <strain evidence="15">9284</strain>
    </source>
</reference>
<evidence type="ECO:0000256" key="3">
    <source>
        <dbReference type="ARBA" id="ARBA00022741"/>
    </source>
</evidence>
<dbReference type="GO" id="GO:0005524">
    <property type="term" value="F:ATP binding"/>
    <property type="evidence" value="ECO:0007669"/>
    <property type="project" value="UniProtKB-KW"/>
</dbReference>
<feature type="coiled-coil region" evidence="10">
    <location>
        <begin position="784"/>
        <end position="816"/>
    </location>
</feature>